<dbReference type="GO" id="GO:0016874">
    <property type="term" value="F:ligase activity"/>
    <property type="evidence" value="ECO:0007669"/>
    <property type="project" value="UniProtKB-KW"/>
</dbReference>
<dbReference type="Proteomes" id="UP000000458">
    <property type="component" value="Segment"/>
</dbReference>
<accession>K4F645</accession>
<organism evidence="2 3">
    <name type="scientific">Cronobacter phage vB_CsaM_GAP31</name>
    <dbReference type="NCBI Taxonomy" id="1141135"/>
    <lineage>
        <taxon>Viruses</taxon>
        <taxon>Duplodnaviria</taxon>
        <taxon>Heunggongvirae</taxon>
        <taxon>Uroviricota</taxon>
        <taxon>Caudoviricetes</taxon>
        <taxon>Vequintavirinae</taxon>
        <taxon>Seunavirus</taxon>
        <taxon>Seunavirus GAP31</taxon>
    </lineage>
</organism>
<dbReference type="EMBL" id="JN882284">
    <property type="protein sequence ID" value="AFC21353.1"/>
    <property type="molecule type" value="Genomic_DNA"/>
</dbReference>
<name>K4F645_9CAUD</name>
<keyword evidence="3" id="KW-1185">Reference proteome</keyword>
<evidence type="ECO:0000313" key="2">
    <source>
        <dbReference type="EMBL" id="AFC21353.1"/>
    </source>
</evidence>
<gene>
    <name evidence="2" type="ORF">GAP31_172</name>
</gene>
<dbReference type="KEGG" id="vg:13993491"/>
<dbReference type="RefSeq" id="YP_006987008.1">
    <property type="nucleotide sequence ID" value="NC_019400.1"/>
</dbReference>
<feature type="domain" description="T4 RNA ligase 1-like N-terminal" evidence="1">
    <location>
        <begin position="50"/>
        <end position="252"/>
    </location>
</feature>
<dbReference type="InterPro" id="IPR019039">
    <property type="entry name" value="T4-Rnl1-like_N"/>
</dbReference>
<evidence type="ECO:0000313" key="3">
    <source>
        <dbReference type="Proteomes" id="UP000000458"/>
    </source>
</evidence>
<protein>
    <submittedName>
        <fullName evidence="2">RNA ligase 1 and tail attachment protein</fullName>
    </submittedName>
</protein>
<dbReference type="GeneID" id="13993491"/>
<sequence>MKFNVDDLVAKKLVTKKTYTEGPFAGLSVLKYKNNVFWDNLWHTDARLLECRGMVVDAEDNVVIWPFTKIFNRFENGTDLPLDQSVEVVRKVNGFMASVGARDGKLIVSTTGTLDSEFARMAEDILIDHCTDMCGLVKWISDANATFVFEICDQSDPHIVQEKSGAYLIGIRIHKSDITYMVPEGGLDAFAKQYGFLRPEVYSYTKTGKDTSRMIQFGDVVEMAKNCQHEGFVVRSIEAPYSLLLKIKSPHYLAKKFLMRGSQNKWDMIWDNPKEAKKRIDEEFYELLDWLRWAYEKEEWAAKDSQYRRMIIEKYFEDRK</sequence>
<proteinExistence type="predicted"/>
<reference evidence="2 3" key="1">
    <citation type="journal article" date="2012" name="J. Virol.">
        <title>Genome Sequence of Cronobacter sakazakii Myovirus vB_CsaM_GAP31.</title>
        <authorList>
            <person name="Abbasifar R."/>
            <person name="Kropinski A.M."/>
            <person name="Sabour P.M."/>
            <person name="Ackermann H.W."/>
            <person name="Alanis Villa A."/>
            <person name="Abbasifar A."/>
            <person name="Griffiths M.W."/>
        </authorList>
    </citation>
    <scope>NUCLEOTIDE SEQUENCE [LARGE SCALE GENOMIC DNA]</scope>
</reference>
<dbReference type="OrthoDB" id="8076at10239"/>
<evidence type="ECO:0000259" key="1">
    <source>
        <dbReference type="Pfam" id="PF09511"/>
    </source>
</evidence>
<keyword evidence="2" id="KW-0436">Ligase</keyword>
<dbReference type="Pfam" id="PF09511">
    <property type="entry name" value="RNA_lig_T4_1"/>
    <property type="match status" value="1"/>
</dbReference>